<reference evidence="3" key="1">
    <citation type="journal article" date="2012" name="Nat. Biotechnol.">
        <title>Reference genome sequence of the model plant Setaria.</title>
        <authorList>
            <person name="Bennetzen J.L."/>
            <person name="Schmutz J."/>
            <person name="Wang H."/>
            <person name="Percifield R."/>
            <person name="Hawkins J."/>
            <person name="Pontaroli A.C."/>
            <person name="Estep M."/>
            <person name="Feng L."/>
            <person name="Vaughn J.N."/>
            <person name="Grimwood J."/>
            <person name="Jenkins J."/>
            <person name="Barry K."/>
            <person name="Lindquist E."/>
            <person name="Hellsten U."/>
            <person name="Deshpande S."/>
            <person name="Wang X."/>
            <person name="Wu X."/>
            <person name="Mitros T."/>
            <person name="Triplett J."/>
            <person name="Yang X."/>
            <person name="Ye C.Y."/>
            <person name="Mauro-Herrera M."/>
            <person name="Wang L."/>
            <person name="Li P."/>
            <person name="Sharma M."/>
            <person name="Sharma R."/>
            <person name="Ronald P.C."/>
            <person name="Panaud O."/>
            <person name="Kellogg E.A."/>
            <person name="Brutnell T.P."/>
            <person name="Doust A.N."/>
            <person name="Tuskan G.A."/>
            <person name="Rokhsar D."/>
            <person name="Devos K.M."/>
        </authorList>
    </citation>
    <scope>NUCLEOTIDE SEQUENCE [LARGE SCALE GENOMIC DNA]</scope>
    <source>
        <strain evidence="3">cv. Yugu1</strain>
    </source>
</reference>
<dbReference type="Gramene" id="KQL15102">
    <property type="protein sequence ID" value="KQL15102"/>
    <property type="gene ID" value="SETIT_024372mg"/>
</dbReference>
<feature type="domain" description="Helitron helicase-like" evidence="1">
    <location>
        <begin position="236"/>
        <end position="392"/>
    </location>
</feature>
<dbReference type="STRING" id="4555.K3ZCU2"/>
<dbReference type="PANTHER" id="PTHR45786">
    <property type="entry name" value="DNA BINDING PROTEIN-LIKE"/>
    <property type="match status" value="1"/>
</dbReference>
<dbReference type="HOGENOM" id="CLU_492294_0_0_1"/>
<organism evidence="2 3">
    <name type="scientific">Setaria italica</name>
    <name type="common">Foxtail millet</name>
    <name type="synonym">Panicum italicum</name>
    <dbReference type="NCBI Taxonomy" id="4555"/>
    <lineage>
        <taxon>Eukaryota</taxon>
        <taxon>Viridiplantae</taxon>
        <taxon>Streptophyta</taxon>
        <taxon>Embryophyta</taxon>
        <taxon>Tracheophyta</taxon>
        <taxon>Spermatophyta</taxon>
        <taxon>Magnoliopsida</taxon>
        <taxon>Liliopsida</taxon>
        <taxon>Poales</taxon>
        <taxon>Poaceae</taxon>
        <taxon>PACMAD clade</taxon>
        <taxon>Panicoideae</taxon>
        <taxon>Panicodae</taxon>
        <taxon>Paniceae</taxon>
        <taxon>Cenchrinae</taxon>
        <taxon>Setaria</taxon>
    </lineage>
</organism>
<dbReference type="Proteomes" id="UP000004995">
    <property type="component" value="Unassembled WGS sequence"/>
</dbReference>
<dbReference type="InterPro" id="IPR025476">
    <property type="entry name" value="Helitron_helicase-like"/>
</dbReference>
<dbReference type="EnsemblPlants" id="KQL15102">
    <property type="protein sequence ID" value="KQL15102"/>
    <property type="gene ID" value="SETIT_024372mg"/>
</dbReference>
<evidence type="ECO:0000259" key="1">
    <source>
        <dbReference type="Pfam" id="PF14214"/>
    </source>
</evidence>
<evidence type="ECO:0000313" key="3">
    <source>
        <dbReference type="Proteomes" id="UP000004995"/>
    </source>
</evidence>
<evidence type="ECO:0000313" key="2">
    <source>
        <dbReference type="EnsemblPlants" id="KQL15102"/>
    </source>
</evidence>
<dbReference type="PANTHER" id="PTHR45786:SF68">
    <property type="entry name" value="OS02G0701800 PROTEIN"/>
    <property type="match status" value="1"/>
</dbReference>
<sequence>MVSKGPNPFDGVYMNLPKKHHVLKKAKNCEFCNAKKFPDEGPTFCCRNGKVHIYILEVPSELRRLFTSQMDKDARYFRKHIRYFNSHFSFTSFKFSIDRRLASTRGTGLDPLVPHGKGPCHMQLYIYDMDDSIAHRDNPYVQVFTNLGTLANIQEYMIELNAKISVDQRRYNAPKMEQIAAIWVDGNNSQHRFSRSIVIYGKPDDPHYIRAYHGCYDPLPYPYTEGSRLYVSAREYKCYKLQIREGQLNMFFHARCLFKQLLVDWYVKVESMCLDWYSKPKHQALIRADLYHGLLNTLTTGEVDASKAGLRIVLSKDFSGSDRDVQTRFMDAMTLVARYGKPDYFMTMTCNPYWDEIMAELLPRQTPQDHPDIVDRVYHAKLLDLHDFLIKKGPHLEVEANSPLLQEKRSLRKLKRPTNFVTKSIKPLVQLLLVCCRFISSRSGERHHAGRPECKGWLPLSGWPRGESHTRRPVVITSGAGEARRHAGRCPASCRRLVGCNYIRGCCQSPSVCRWFTSCHLVSSASRRMKLLACVLSSPCHLLPLGLSCFAYGT</sequence>
<reference evidence="2" key="2">
    <citation type="submission" date="2018-08" db="UniProtKB">
        <authorList>
            <consortium name="EnsemblPlants"/>
        </authorList>
    </citation>
    <scope>IDENTIFICATION</scope>
    <source>
        <strain evidence="2">Yugu1</strain>
    </source>
</reference>
<dbReference type="InParanoid" id="K3ZCU2"/>
<name>K3ZCU2_SETIT</name>
<dbReference type="Pfam" id="PF14214">
    <property type="entry name" value="Helitron_like_N"/>
    <property type="match status" value="1"/>
</dbReference>
<dbReference type="eggNOG" id="KOG0987">
    <property type="taxonomic scope" value="Eukaryota"/>
</dbReference>
<dbReference type="AlphaFoldDB" id="K3ZCU2"/>
<accession>K3ZCU2</accession>
<keyword evidence="3" id="KW-1185">Reference proteome</keyword>
<proteinExistence type="predicted"/>
<protein>
    <recommendedName>
        <fullName evidence="1">Helitron helicase-like domain-containing protein</fullName>
    </recommendedName>
</protein>
<dbReference type="EMBL" id="AGNK02001655">
    <property type="status" value="NOT_ANNOTATED_CDS"/>
    <property type="molecule type" value="Genomic_DNA"/>
</dbReference>